<gene>
    <name evidence="2" type="ORF">FR698_10475</name>
</gene>
<name>A0A5C7EJZ2_9PROT</name>
<feature type="transmembrane region" description="Helical" evidence="1">
    <location>
        <begin position="6"/>
        <end position="26"/>
    </location>
</feature>
<sequence length="138" mass="15719">MSRQDLLVLMVVVGLAVTGYLTLVVAPSRRSEREKASRPLLQHRCPLRAGWGPFFYLGGFGRVALYDDFLVAIYLLRSELDYRDIERVELRRQLLRRGLYFYPRAGKGPRYVAVFPHDPAPMVAILQAKGLRIEGLTA</sequence>
<organism evidence="2 3">
    <name type="scientific">Pelomicrobium methylotrophicum</name>
    <dbReference type="NCBI Taxonomy" id="2602750"/>
    <lineage>
        <taxon>Bacteria</taxon>
        <taxon>Pseudomonadati</taxon>
        <taxon>Pseudomonadota</taxon>
        <taxon>Hydrogenophilia</taxon>
        <taxon>Hydrogenophilia incertae sedis</taxon>
        <taxon>Pelomicrobium</taxon>
    </lineage>
</organism>
<keyword evidence="1" id="KW-0812">Transmembrane</keyword>
<dbReference type="EMBL" id="VPFL01000014">
    <property type="protein sequence ID" value="TXF11323.1"/>
    <property type="molecule type" value="Genomic_DNA"/>
</dbReference>
<proteinExistence type="predicted"/>
<protein>
    <submittedName>
        <fullName evidence="2">Uncharacterized protein</fullName>
    </submittedName>
</protein>
<dbReference type="InParanoid" id="A0A5C7EJZ2"/>
<keyword evidence="1" id="KW-1133">Transmembrane helix</keyword>
<keyword evidence="3" id="KW-1185">Reference proteome</keyword>
<evidence type="ECO:0000313" key="2">
    <source>
        <dbReference type="EMBL" id="TXF11323.1"/>
    </source>
</evidence>
<keyword evidence="1" id="KW-0472">Membrane</keyword>
<evidence type="ECO:0000256" key="1">
    <source>
        <dbReference type="SAM" id="Phobius"/>
    </source>
</evidence>
<evidence type="ECO:0000313" key="3">
    <source>
        <dbReference type="Proteomes" id="UP000321201"/>
    </source>
</evidence>
<accession>A0A5C7EJZ2</accession>
<comment type="caution">
    <text evidence="2">The sequence shown here is derived from an EMBL/GenBank/DDBJ whole genome shotgun (WGS) entry which is preliminary data.</text>
</comment>
<reference evidence="2 3" key="1">
    <citation type="submission" date="2019-08" db="EMBL/GenBank/DDBJ databases">
        <title>Pelomicrobium methylotrophicum gen. nov., sp. nov. a moderately thermophilic, facultatively anaerobic, lithoautotrophic and methylotrophic bacterium isolated from a terrestrial mud volcano.</title>
        <authorList>
            <person name="Slobodkina G.B."/>
            <person name="Merkel A.Y."/>
            <person name="Slobodkin A.I."/>
        </authorList>
    </citation>
    <scope>NUCLEOTIDE SEQUENCE [LARGE SCALE GENOMIC DNA]</scope>
    <source>
        <strain evidence="2 3">SM250</strain>
    </source>
</reference>
<dbReference type="Proteomes" id="UP000321201">
    <property type="component" value="Unassembled WGS sequence"/>
</dbReference>
<dbReference type="RefSeq" id="WP_147800154.1">
    <property type="nucleotide sequence ID" value="NZ_VPFL01000014.1"/>
</dbReference>
<dbReference type="AlphaFoldDB" id="A0A5C7EJZ2"/>